<dbReference type="NCBIfam" id="TIGR01357">
    <property type="entry name" value="aroB"/>
    <property type="match status" value="1"/>
</dbReference>
<evidence type="ECO:0000256" key="18">
    <source>
        <dbReference type="ARBA" id="ARBA00023285"/>
    </source>
</evidence>
<keyword evidence="18 19" id="KW-0170">Cobalt</keyword>
<dbReference type="SUPFAM" id="SSF56796">
    <property type="entry name" value="Dehydroquinate synthase-like"/>
    <property type="match status" value="1"/>
</dbReference>
<dbReference type="InterPro" id="IPR056179">
    <property type="entry name" value="DHQS_C"/>
</dbReference>
<keyword evidence="13 19" id="KW-0547">Nucleotide-binding</keyword>
<dbReference type="GO" id="GO:0009423">
    <property type="term" value="P:chorismate biosynthetic process"/>
    <property type="evidence" value="ECO:0007669"/>
    <property type="project" value="UniProtKB-UniRule"/>
</dbReference>
<evidence type="ECO:0000259" key="20">
    <source>
        <dbReference type="Pfam" id="PF01761"/>
    </source>
</evidence>
<dbReference type="PIRSF" id="PIRSF001455">
    <property type="entry name" value="DHQ_synth"/>
    <property type="match status" value="1"/>
</dbReference>
<evidence type="ECO:0000256" key="6">
    <source>
        <dbReference type="ARBA" id="ARBA00004661"/>
    </source>
</evidence>
<evidence type="ECO:0000256" key="2">
    <source>
        <dbReference type="ARBA" id="ARBA00001911"/>
    </source>
</evidence>
<dbReference type="InterPro" id="IPR050071">
    <property type="entry name" value="Dehydroquinate_synthase"/>
</dbReference>
<dbReference type="Pfam" id="PF01761">
    <property type="entry name" value="DHQ_synthase"/>
    <property type="match status" value="1"/>
</dbReference>
<dbReference type="GO" id="GO:0003856">
    <property type="term" value="F:3-dehydroquinate synthase activity"/>
    <property type="evidence" value="ECO:0007669"/>
    <property type="project" value="UniProtKB-UniRule"/>
</dbReference>
<evidence type="ECO:0000256" key="9">
    <source>
        <dbReference type="ARBA" id="ARBA00017684"/>
    </source>
</evidence>
<feature type="domain" description="3-dehydroquinate synthase N-terminal" evidence="20">
    <location>
        <begin position="68"/>
        <end position="180"/>
    </location>
</feature>
<evidence type="ECO:0000313" key="22">
    <source>
        <dbReference type="EMBL" id="OWK43236.1"/>
    </source>
</evidence>
<evidence type="ECO:0000256" key="17">
    <source>
        <dbReference type="ARBA" id="ARBA00023239"/>
    </source>
</evidence>
<reference evidence="23" key="1">
    <citation type="submission" date="2017-06" db="EMBL/GenBank/DDBJ databases">
        <title>Genome analysis of Fimbriiglobus ruber SP5, the first member of the order Planctomycetales with confirmed chitinolytic capability.</title>
        <authorList>
            <person name="Ravin N.V."/>
            <person name="Rakitin A.L."/>
            <person name="Ivanova A.A."/>
            <person name="Beletsky A.V."/>
            <person name="Kulichevskaya I.S."/>
            <person name="Mardanov A.V."/>
            <person name="Dedysh S.N."/>
        </authorList>
    </citation>
    <scope>NUCLEOTIDE SEQUENCE [LARGE SCALE GENOMIC DNA]</scope>
    <source>
        <strain evidence="23">SP5</strain>
    </source>
</reference>
<sequence>MQTVRVNLGPRSYDIALTSTDPAGFAAFARRAAPKAKLALVVTDANVISHASTVASGLQSVGIHSQTAVVPAGEASKSVARLEALYDALAELPADRGTLVVAVGGGVVGDLGGFAAATYNRGLPLLMVPTTLLAMVDSSVGGKTGVNHPKGKNLIGSFHQPAGVWIDTAYLASLPDREFRSGLAEVVKYGVIQDPEFFEYLEANAAAILARRPDTLVHIVARSCRLKADVVEQDEREETGLRAILNYGHTFAHGYETVGGYGAWLHGEAVAAGMVGESRLAERLGRIPVAVTDRQVRLLTAFGLPIAGKPEWATEALIDVMRRDKKSQAGKLRFVLPTRLGHVELVDGVSEDLVREVLRT</sequence>
<evidence type="ECO:0000256" key="12">
    <source>
        <dbReference type="ARBA" id="ARBA00022723"/>
    </source>
</evidence>
<dbReference type="Proteomes" id="UP000214646">
    <property type="component" value="Unassembled WGS sequence"/>
</dbReference>
<comment type="pathway">
    <text evidence="6 19">Metabolic intermediate biosynthesis; chorismate biosynthesis; chorismate from D-erythrose 4-phosphate and phosphoenolpyruvate: step 2/7.</text>
</comment>
<keyword evidence="17 19" id="KW-0456">Lyase</keyword>
<dbReference type="InterPro" id="IPR030960">
    <property type="entry name" value="DHQS/DOIS_N"/>
</dbReference>
<protein>
    <recommendedName>
        <fullName evidence="9 19">3-dehydroquinate synthase</fullName>
        <shortName evidence="19">DHQS</shortName>
        <ecNumber evidence="8 19">4.2.3.4</ecNumber>
    </recommendedName>
</protein>
<comment type="function">
    <text evidence="4 19">Catalyzes the conversion of 3-deoxy-D-arabino-heptulosonate 7-phosphate (DAHP) to dehydroquinate (DHQ).</text>
</comment>
<dbReference type="GO" id="GO:0000166">
    <property type="term" value="F:nucleotide binding"/>
    <property type="evidence" value="ECO:0007669"/>
    <property type="project" value="UniProtKB-KW"/>
</dbReference>
<dbReference type="InterPro" id="IPR016037">
    <property type="entry name" value="DHQ_synth_AroB"/>
</dbReference>
<dbReference type="RefSeq" id="WP_193619394.1">
    <property type="nucleotide sequence ID" value="NZ_NIDE01000004.1"/>
</dbReference>
<dbReference type="GO" id="GO:0005737">
    <property type="term" value="C:cytoplasm"/>
    <property type="evidence" value="ECO:0007669"/>
    <property type="project" value="UniProtKB-SubCell"/>
</dbReference>
<dbReference type="AlphaFoldDB" id="A0A225DZP8"/>
<evidence type="ECO:0000256" key="10">
    <source>
        <dbReference type="ARBA" id="ARBA00022490"/>
    </source>
</evidence>
<keyword evidence="11 19" id="KW-0028">Amino-acid biosynthesis</keyword>
<evidence type="ECO:0000256" key="1">
    <source>
        <dbReference type="ARBA" id="ARBA00001393"/>
    </source>
</evidence>
<dbReference type="GO" id="GO:0008652">
    <property type="term" value="P:amino acid biosynthetic process"/>
    <property type="evidence" value="ECO:0007669"/>
    <property type="project" value="UniProtKB-KW"/>
</dbReference>
<evidence type="ECO:0000256" key="11">
    <source>
        <dbReference type="ARBA" id="ARBA00022605"/>
    </source>
</evidence>
<accession>A0A225DZP8</accession>
<comment type="caution">
    <text evidence="22">The sequence shown here is derived from an EMBL/GenBank/DDBJ whole genome shotgun (WGS) entry which is preliminary data.</text>
</comment>
<evidence type="ECO:0000256" key="19">
    <source>
        <dbReference type="HAMAP-Rule" id="MF_00110"/>
    </source>
</evidence>
<evidence type="ECO:0000259" key="21">
    <source>
        <dbReference type="Pfam" id="PF24621"/>
    </source>
</evidence>
<evidence type="ECO:0000256" key="15">
    <source>
        <dbReference type="ARBA" id="ARBA00023027"/>
    </source>
</evidence>
<evidence type="ECO:0000256" key="14">
    <source>
        <dbReference type="ARBA" id="ARBA00022833"/>
    </source>
</evidence>
<dbReference type="InterPro" id="IPR030963">
    <property type="entry name" value="DHQ_synth_fam"/>
</dbReference>
<dbReference type="Gene3D" id="3.40.50.1970">
    <property type="match status" value="1"/>
</dbReference>
<dbReference type="EMBL" id="NIDE01000004">
    <property type="protein sequence ID" value="OWK43236.1"/>
    <property type="molecule type" value="Genomic_DNA"/>
</dbReference>
<keyword evidence="23" id="KW-1185">Reference proteome</keyword>
<feature type="domain" description="3-dehydroquinate synthase C-terminal" evidence="21">
    <location>
        <begin position="182"/>
        <end position="327"/>
    </location>
</feature>
<proteinExistence type="inferred from homology"/>
<feature type="binding site" evidence="19">
    <location>
        <position position="249"/>
    </location>
    <ligand>
        <name>Zn(2+)</name>
        <dbReference type="ChEBI" id="CHEBI:29105"/>
    </ligand>
</feature>
<comment type="subcellular location">
    <subcellularLocation>
        <location evidence="5 19">Cytoplasm</location>
    </subcellularLocation>
</comment>
<dbReference type="GO" id="GO:0009073">
    <property type="term" value="P:aromatic amino acid family biosynthetic process"/>
    <property type="evidence" value="ECO:0007669"/>
    <property type="project" value="UniProtKB-KW"/>
</dbReference>
<feature type="binding site" evidence="19">
    <location>
        <position position="185"/>
    </location>
    <ligand>
        <name>Zn(2+)</name>
        <dbReference type="ChEBI" id="CHEBI:29105"/>
    </ligand>
</feature>
<dbReference type="PANTHER" id="PTHR43622">
    <property type="entry name" value="3-DEHYDROQUINATE SYNTHASE"/>
    <property type="match status" value="1"/>
</dbReference>
<dbReference type="FunFam" id="3.40.50.1970:FF:000007">
    <property type="entry name" value="Pentafunctional AROM polypeptide"/>
    <property type="match status" value="1"/>
</dbReference>
<dbReference type="HAMAP" id="MF_00110">
    <property type="entry name" value="DHQ_synthase"/>
    <property type="match status" value="1"/>
</dbReference>
<dbReference type="CDD" id="cd08195">
    <property type="entry name" value="DHQS"/>
    <property type="match status" value="1"/>
</dbReference>
<feature type="binding site" evidence="19">
    <location>
        <begin position="130"/>
        <end position="131"/>
    </location>
    <ligand>
        <name>NAD(+)</name>
        <dbReference type="ChEBI" id="CHEBI:57540"/>
    </ligand>
</feature>
<gene>
    <name evidence="19" type="primary">aroB</name>
    <name evidence="22" type="ORF">FRUB_02835</name>
</gene>
<dbReference type="Gene3D" id="1.20.1090.10">
    <property type="entry name" value="Dehydroquinate synthase-like - alpha domain"/>
    <property type="match status" value="1"/>
</dbReference>
<comment type="cofactor">
    <cofactor evidence="2 19">
        <name>NAD(+)</name>
        <dbReference type="ChEBI" id="CHEBI:57540"/>
    </cofactor>
</comment>
<name>A0A225DZP8_9BACT</name>
<dbReference type="PANTHER" id="PTHR43622:SF7">
    <property type="entry name" value="3-DEHYDROQUINATE SYNTHASE, CHLOROPLASTIC"/>
    <property type="match status" value="1"/>
</dbReference>
<keyword evidence="15 19" id="KW-0520">NAD</keyword>
<comment type="similarity">
    <text evidence="7 19">Belongs to the sugar phosphate cyclases superfamily. Dehydroquinate synthase family.</text>
</comment>
<feature type="binding site" evidence="19">
    <location>
        <position position="152"/>
    </location>
    <ligand>
        <name>NAD(+)</name>
        <dbReference type="ChEBI" id="CHEBI:57540"/>
    </ligand>
</feature>
<comment type="cofactor">
    <cofactor evidence="3">
        <name>Zn(2+)</name>
        <dbReference type="ChEBI" id="CHEBI:29105"/>
    </cofactor>
</comment>
<feature type="binding site" evidence="19">
    <location>
        <position position="143"/>
    </location>
    <ligand>
        <name>NAD(+)</name>
        <dbReference type="ChEBI" id="CHEBI:57540"/>
    </ligand>
</feature>
<comment type="caution">
    <text evidence="19">Lacks conserved residue(s) required for the propagation of feature annotation.</text>
</comment>
<evidence type="ECO:0000256" key="3">
    <source>
        <dbReference type="ARBA" id="ARBA00001947"/>
    </source>
</evidence>
<dbReference type="Pfam" id="PF24621">
    <property type="entry name" value="DHQS_C"/>
    <property type="match status" value="1"/>
</dbReference>
<keyword evidence="14 19" id="KW-0862">Zinc</keyword>
<evidence type="ECO:0000256" key="5">
    <source>
        <dbReference type="ARBA" id="ARBA00004496"/>
    </source>
</evidence>
<evidence type="ECO:0000256" key="16">
    <source>
        <dbReference type="ARBA" id="ARBA00023141"/>
    </source>
</evidence>
<comment type="catalytic activity">
    <reaction evidence="1 19">
        <text>7-phospho-2-dehydro-3-deoxy-D-arabino-heptonate = 3-dehydroquinate + phosphate</text>
        <dbReference type="Rhea" id="RHEA:21968"/>
        <dbReference type="ChEBI" id="CHEBI:32364"/>
        <dbReference type="ChEBI" id="CHEBI:43474"/>
        <dbReference type="ChEBI" id="CHEBI:58394"/>
        <dbReference type="EC" id="4.2.3.4"/>
    </reaction>
</comment>
<keyword evidence="12 19" id="KW-0479">Metal-binding</keyword>
<feature type="binding site" evidence="19">
    <location>
        <begin position="106"/>
        <end position="110"/>
    </location>
    <ligand>
        <name>NAD(+)</name>
        <dbReference type="ChEBI" id="CHEBI:57540"/>
    </ligand>
</feature>
<keyword evidence="10 19" id="KW-0963">Cytoplasm</keyword>
<evidence type="ECO:0000256" key="8">
    <source>
        <dbReference type="ARBA" id="ARBA00013031"/>
    </source>
</evidence>
<dbReference type="UniPathway" id="UPA00053">
    <property type="reaction ID" value="UER00085"/>
</dbReference>
<comment type="cofactor">
    <cofactor evidence="19">
        <name>Co(2+)</name>
        <dbReference type="ChEBI" id="CHEBI:48828"/>
    </cofactor>
    <cofactor evidence="19">
        <name>Zn(2+)</name>
        <dbReference type="ChEBI" id="CHEBI:29105"/>
    </cofactor>
    <text evidence="19">Binds 1 divalent metal cation per subunit. Can use either Co(2+) or Zn(2+).</text>
</comment>
<evidence type="ECO:0000256" key="7">
    <source>
        <dbReference type="ARBA" id="ARBA00005412"/>
    </source>
</evidence>
<organism evidence="22 23">
    <name type="scientific">Fimbriiglobus ruber</name>
    <dbReference type="NCBI Taxonomy" id="1908690"/>
    <lineage>
        <taxon>Bacteria</taxon>
        <taxon>Pseudomonadati</taxon>
        <taxon>Planctomycetota</taxon>
        <taxon>Planctomycetia</taxon>
        <taxon>Gemmatales</taxon>
        <taxon>Gemmataceae</taxon>
        <taxon>Fimbriiglobus</taxon>
    </lineage>
</organism>
<evidence type="ECO:0000256" key="13">
    <source>
        <dbReference type="ARBA" id="ARBA00022741"/>
    </source>
</evidence>
<keyword evidence="16 19" id="KW-0057">Aromatic amino acid biosynthesis</keyword>
<dbReference type="EC" id="4.2.3.4" evidence="8 19"/>
<evidence type="ECO:0000256" key="4">
    <source>
        <dbReference type="ARBA" id="ARBA00003485"/>
    </source>
</evidence>
<feature type="binding site" evidence="19">
    <location>
        <position position="266"/>
    </location>
    <ligand>
        <name>Zn(2+)</name>
        <dbReference type="ChEBI" id="CHEBI:29105"/>
    </ligand>
</feature>
<evidence type="ECO:0000313" key="23">
    <source>
        <dbReference type="Proteomes" id="UP000214646"/>
    </source>
</evidence>
<dbReference type="GO" id="GO:0046872">
    <property type="term" value="F:metal ion binding"/>
    <property type="evidence" value="ECO:0007669"/>
    <property type="project" value="UniProtKB-KW"/>
</dbReference>